<sequence length="73" mass="7968">MPSSTEVGDNLLKRSVSAKDTKLEVDILSPAAMQNVYYISHNASTKNKIGGMKSKKTKRDSTINLAKTKTNIV</sequence>
<protein>
    <submittedName>
        <fullName evidence="1">Uncharacterized protein</fullName>
    </submittedName>
</protein>
<dbReference type="InterPro" id="IPR037760">
    <property type="entry name" value="SMKR1"/>
</dbReference>
<accession>A0A8C7P9D6</accession>
<reference evidence="1" key="2">
    <citation type="submission" date="2025-08" db="UniProtKB">
        <authorList>
            <consortium name="Ensembl"/>
        </authorList>
    </citation>
    <scope>IDENTIFICATION</scope>
</reference>
<organism evidence="1 2">
    <name type="scientific">Oncorhynchus mykiss</name>
    <name type="common">Rainbow trout</name>
    <name type="synonym">Salmo gairdneri</name>
    <dbReference type="NCBI Taxonomy" id="8022"/>
    <lineage>
        <taxon>Eukaryota</taxon>
        <taxon>Metazoa</taxon>
        <taxon>Chordata</taxon>
        <taxon>Craniata</taxon>
        <taxon>Vertebrata</taxon>
        <taxon>Euteleostomi</taxon>
        <taxon>Actinopterygii</taxon>
        <taxon>Neopterygii</taxon>
        <taxon>Teleostei</taxon>
        <taxon>Protacanthopterygii</taxon>
        <taxon>Salmoniformes</taxon>
        <taxon>Salmonidae</taxon>
        <taxon>Salmoninae</taxon>
        <taxon>Oncorhynchus</taxon>
    </lineage>
</organism>
<evidence type="ECO:0000313" key="2">
    <source>
        <dbReference type="Proteomes" id="UP000694395"/>
    </source>
</evidence>
<name>A0A8C7P9D6_ONCMY</name>
<proteinExistence type="predicted"/>
<dbReference type="PANTHER" id="PTHR37932">
    <property type="entry name" value="SMALL LYSINE-RICH PROTEIN 1"/>
    <property type="match status" value="1"/>
</dbReference>
<evidence type="ECO:0000313" key="1">
    <source>
        <dbReference type="Ensembl" id="ENSOMYP00000018510.2"/>
    </source>
</evidence>
<dbReference type="Ensembl" id="ENSOMYT00000020349.2">
    <property type="protein sequence ID" value="ENSOMYP00000018510.2"/>
    <property type="gene ID" value="ENSOMYG00000008997.2"/>
</dbReference>
<dbReference type="PANTHER" id="PTHR37932:SF1">
    <property type="entry name" value="SMALL LYSINE-RICH PROTEIN 1"/>
    <property type="match status" value="1"/>
</dbReference>
<dbReference type="Proteomes" id="UP000694395">
    <property type="component" value="Chromosome 21"/>
</dbReference>
<keyword evidence="2" id="KW-1185">Reference proteome</keyword>
<reference evidence="1" key="1">
    <citation type="submission" date="2020-07" db="EMBL/GenBank/DDBJ databases">
        <title>A long reads based de novo assembly of the rainbow trout Arlee double haploid line genome.</title>
        <authorList>
            <person name="Gao G."/>
            <person name="Palti Y."/>
        </authorList>
    </citation>
    <scope>NUCLEOTIDE SEQUENCE [LARGE SCALE GENOMIC DNA]</scope>
</reference>
<reference evidence="1" key="3">
    <citation type="submission" date="2025-09" db="UniProtKB">
        <authorList>
            <consortium name="Ensembl"/>
        </authorList>
    </citation>
    <scope>IDENTIFICATION</scope>
</reference>
<dbReference type="AlphaFoldDB" id="A0A8C7P9D6"/>